<feature type="compositionally biased region" description="Acidic residues" evidence="1">
    <location>
        <begin position="103"/>
        <end position="127"/>
    </location>
</feature>
<keyword evidence="2" id="KW-0812">Transmembrane</keyword>
<organism evidence="3 4">
    <name type="scientific">Prorocentrum cordatum</name>
    <dbReference type="NCBI Taxonomy" id="2364126"/>
    <lineage>
        <taxon>Eukaryota</taxon>
        <taxon>Sar</taxon>
        <taxon>Alveolata</taxon>
        <taxon>Dinophyceae</taxon>
        <taxon>Prorocentrales</taxon>
        <taxon>Prorocentraceae</taxon>
        <taxon>Prorocentrum</taxon>
    </lineage>
</organism>
<feature type="transmembrane region" description="Helical" evidence="2">
    <location>
        <begin position="357"/>
        <end position="373"/>
    </location>
</feature>
<accession>A0ABN9RN28</accession>
<gene>
    <name evidence="3" type="ORF">PCOR1329_LOCUS20568</name>
</gene>
<evidence type="ECO:0000313" key="4">
    <source>
        <dbReference type="Proteomes" id="UP001189429"/>
    </source>
</evidence>
<evidence type="ECO:0000256" key="2">
    <source>
        <dbReference type="SAM" id="Phobius"/>
    </source>
</evidence>
<feature type="compositionally biased region" description="Gly residues" evidence="1">
    <location>
        <begin position="84"/>
        <end position="93"/>
    </location>
</feature>
<reference evidence="3" key="1">
    <citation type="submission" date="2023-10" db="EMBL/GenBank/DDBJ databases">
        <authorList>
            <person name="Chen Y."/>
            <person name="Shah S."/>
            <person name="Dougan E. K."/>
            <person name="Thang M."/>
            <person name="Chan C."/>
        </authorList>
    </citation>
    <scope>NUCLEOTIDE SEQUENCE [LARGE SCALE GENOMIC DNA]</scope>
</reference>
<feature type="region of interest" description="Disordered" evidence="1">
    <location>
        <begin position="1"/>
        <end position="37"/>
    </location>
</feature>
<feature type="transmembrane region" description="Helical" evidence="2">
    <location>
        <begin position="393"/>
        <end position="415"/>
    </location>
</feature>
<comment type="caution">
    <text evidence="3">The sequence shown here is derived from an EMBL/GenBank/DDBJ whole genome shotgun (WGS) entry which is preliminary data.</text>
</comment>
<dbReference type="Proteomes" id="UP001189429">
    <property type="component" value="Unassembled WGS sequence"/>
</dbReference>
<evidence type="ECO:0000256" key="1">
    <source>
        <dbReference type="SAM" id="MobiDB-lite"/>
    </source>
</evidence>
<keyword evidence="4" id="KW-1185">Reference proteome</keyword>
<dbReference type="EMBL" id="CAUYUJ010006669">
    <property type="protein sequence ID" value="CAK0818221.1"/>
    <property type="molecule type" value="Genomic_DNA"/>
</dbReference>
<protein>
    <submittedName>
        <fullName evidence="3">Uncharacterized protein</fullName>
    </submittedName>
</protein>
<feature type="region of interest" description="Disordered" evidence="1">
    <location>
        <begin position="71"/>
        <end position="130"/>
    </location>
</feature>
<feature type="transmembrane region" description="Helical" evidence="2">
    <location>
        <begin position="436"/>
        <end position="457"/>
    </location>
</feature>
<name>A0ABN9RN28_9DINO</name>
<sequence length="560" mass="60372">MLDAWAEVAGEGGGPPWRSWGGASAAERAGDGHGGALVRLGQAEGRAAKSLEASQAAIAVHLEALSERLARAEGQQRQSSAGCLDGGRGGSPGEDGSCQPRAEEEEEEEEEKKEEDREDDGAVDPDPDERQRSYAELLAVLQKNMNCVSVHNWSLCAATRAGSTCASGCCALVPSVVLLVVQCFVLHAMGFEALHPTCSSNTDCLADMWCAPSHGLSGLTRTPGMCDDCVWASRLDSQDFDSLPSRYDVDAYAALTAVDLAIDETLSSAISHCETRDSDPDRCDFIVDFHEQFTVGAYIVLVTTIFIMIAFLIKDMDRQVQVAEVFEHRITNVATTSTLTRFLITGTASLILNLRRFVLPGVVVYTYAALVLAPTRDVSLPVSYVLNGLVIGFVYKVDALLAAAFLQTAAQSLVIEAFADMEAHMRGGAKERLSGVVLLGFHRFAAMIFAILVLGIISGTEHMMSSFNLDWDEFPTKWVENPSGRSCTNVMNMLCSVAVVTAAFLALVWSVTRYAANPVERCDRSGLFLLVDAIVSPVSVLVTVPVVSHMFRRFGHVAMV</sequence>
<feature type="transmembrane region" description="Helical" evidence="2">
    <location>
        <begin position="527"/>
        <end position="551"/>
    </location>
</feature>
<keyword evidence="2" id="KW-1133">Transmembrane helix</keyword>
<feature type="transmembrane region" description="Helical" evidence="2">
    <location>
        <begin position="295"/>
        <end position="313"/>
    </location>
</feature>
<keyword evidence="2" id="KW-0472">Membrane</keyword>
<proteinExistence type="predicted"/>
<feature type="transmembrane region" description="Helical" evidence="2">
    <location>
        <begin position="490"/>
        <end position="515"/>
    </location>
</feature>
<evidence type="ECO:0000313" key="3">
    <source>
        <dbReference type="EMBL" id="CAK0818221.1"/>
    </source>
</evidence>